<dbReference type="Proteomes" id="UP000178404">
    <property type="component" value="Unassembled WGS sequence"/>
</dbReference>
<proteinExistence type="predicted"/>
<dbReference type="AlphaFoldDB" id="A0A1G2TYV8"/>
<comment type="caution">
    <text evidence="2">The sequence shown here is derived from an EMBL/GenBank/DDBJ whole genome shotgun (WGS) entry which is preliminary data.</text>
</comment>
<feature type="transmembrane region" description="Helical" evidence="1">
    <location>
        <begin position="306"/>
        <end position="324"/>
    </location>
</feature>
<protein>
    <recommendedName>
        <fullName evidence="4">Glycosyltransferase RgtA/B/C/D-like domain-containing protein</fullName>
    </recommendedName>
</protein>
<keyword evidence="1" id="KW-1133">Transmembrane helix</keyword>
<sequence>MESKSYKTFGVVVTGILVLWCALLLVQKVNLSRADIGRHIKNGEIMVDTSWSEKMEVLNTNFYSFTENNFPFVNHHWLSGVVFYFIFILGGFKGLSFFYIFLSCLSFYILFRIAKNEAGLEVASILSILVLPIITQRAEIRPEVFTYLFLASFFYILWKWTKEEITEESKLRDKKYLFLLPILMLLWINLHVGFIFGFLLLGSFWISEFVNFCKTKKIKRIKWLTLISLFSAILSLINPFFIKGLFYPFRIFENYGYLVLENQSISFLENLNITNGLHFGLIKFLYTLALLSFALPLFVKKDLRKFPIQNLIIFVATSVWSYFAVRDFPIFSLLFLPIVAYNIGFFFSKNENNIGKNLSITFLVITLVWFSLTSFSRIKEKESSFGIGLMPKVNAAVEFYKYQNIKGPIFNNYDIGGYLIFHLFPEEKVFVDNRPEAYSVDFFQKIYVPAQEKREEWLKLDQKYNFNSIFFSHLDLTPWGQNFLIQEVSDFAWAPVFADEYNIIFLKRNTQNAEIIKKYEIPKSNFGVTRQ</sequence>
<gene>
    <name evidence="2" type="ORF">A3A90_00970</name>
</gene>
<feature type="transmembrane region" description="Helical" evidence="1">
    <location>
        <begin position="360"/>
        <end position="378"/>
    </location>
</feature>
<feature type="transmembrane region" description="Helical" evidence="1">
    <location>
        <begin position="223"/>
        <end position="242"/>
    </location>
</feature>
<name>A0A1G2TYV8_9BACT</name>
<feature type="transmembrane region" description="Helical" evidence="1">
    <location>
        <begin position="81"/>
        <end position="111"/>
    </location>
</feature>
<feature type="transmembrane region" description="Helical" evidence="1">
    <location>
        <begin position="6"/>
        <end position="26"/>
    </location>
</feature>
<evidence type="ECO:0008006" key="4">
    <source>
        <dbReference type="Google" id="ProtNLM"/>
    </source>
</evidence>
<feature type="transmembrane region" description="Helical" evidence="1">
    <location>
        <begin position="277"/>
        <end position="299"/>
    </location>
</feature>
<feature type="transmembrane region" description="Helical" evidence="1">
    <location>
        <begin position="330"/>
        <end position="348"/>
    </location>
</feature>
<evidence type="ECO:0000313" key="2">
    <source>
        <dbReference type="EMBL" id="OHB02353.1"/>
    </source>
</evidence>
<feature type="transmembrane region" description="Helical" evidence="1">
    <location>
        <begin position="144"/>
        <end position="161"/>
    </location>
</feature>
<reference evidence="2 3" key="1">
    <citation type="journal article" date="2016" name="Nat. Commun.">
        <title>Thousands of microbial genomes shed light on interconnected biogeochemical processes in an aquifer system.</title>
        <authorList>
            <person name="Anantharaman K."/>
            <person name="Brown C.T."/>
            <person name="Hug L.A."/>
            <person name="Sharon I."/>
            <person name="Castelle C.J."/>
            <person name="Probst A.J."/>
            <person name="Thomas B.C."/>
            <person name="Singh A."/>
            <person name="Wilkins M.J."/>
            <person name="Karaoz U."/>
            <person name="Brodie E.L."/>
            <person name="Williams K.H."/>
            <person name="Hubbard S.S."/>
            <person name="Banfield J.F."/>
        </authorList>
    </citation>
    <scope>NUCLEOTIDE SEQUENCE [LARGE SCALE GENOMIC DNA]</scope>
</reference>
<feature type="transmembrane region" description="Helical" evidence="1">
    <location>
        <begin position="176"/>
        <end position="202"/>
    </location>
</feature>
<organism evidence="2 3">
    <name type="scientific">Candidatus Zambryskibacteria bacterium RIFCSPLOWO2_01_FULL_35_19</name>
    <dbReference type="NCBI Taxonomy" id="1802757"/>
    <lineage>
        <taxon>Bacteria</taxon>
        <taxon>Candidatus Zambryskiibacteriota</taxon>
    </lineage>
</organism>
<accession>A0A1G2TYV8</accession>
<evidence type="ECO:0000313" key="3">
    <source>
        <dbReference type="Proteomes" id="UP000178404"/>
    </source>
</evidence>
<evidence type="ECO:0000256" key="1">
    <source>
        <dbReference type="SAM" id="Phobius"/>
    </source>
</evidence>
<dbReference type="EMBL" id="MHWA01000004">
    <property type="protein sequence ID" value="OHB02353.1"/>
    <property type="molecule type" value="Genomic_DNA"/>
</dbReference>
<keyword evidence="1" id="KW-0812">Transmembrane</keyword>
<keyword evidence="1" id="KW-0472">Membrane</keyword>